<dbReference type="AlphaFoldDB" id="A0ABD5YSN0"/>
<reference evidence="1 2" key="1">
    <citation type="journal article" date="2019" name="Int. J. Syst. Evol. Microbiol.">
        <title>The Global Catalogue of Microorganisms (GCM) 10K type strain sequencing project: providing services to taxonomists for standard genome sequencing and annotation.</title>
        <authorList>
            <consortium name="The Broad Institute Genomics Platform"/>
            <consortium name="The Broad Institute Genome Sequencing Center for Infectious Disease"/>
            <person name="Wu L."/>
            <person name="Ma J."/>
        </authorList>
    </citation>
    <scope>NUCLEOTIDE SEQUENCE [LARGE SCALE GENOMIC DNA]</scope>
    <source>
        <strain evidence="1 2">RDMS1</strain>
    </source>
</reference>
<evidence type="ECO:0000313" key="1">
    <source>
        <dbReference type="EMBL" id="MFC7189465.1"/>
    </source>
</evidence>
<proteinExistence type="predicted"/>
<protein>
    <submittedName>
        <fullName evidence="1">Uncharacterized protein</fullName>
    </submittedName>
</protein>
<name>A0ABD5YSN0_9EURY</name>
<comment type="caution">
    <text evidence="1">The sequence shown here is derived from an EMBL/GenBank/DDBJ whole genome shotgun (WGS) entry which is preliminary data.</text>
</comment>
<organism evidence="1 2">
    <name type="scientific">Halocatena marina</name>
    <dbReference type="NCBI Taxonomy" id="2934937"/>
    <lineage>
        <taxon>Archaea</taxon>
        <taxon>Methanobacteriati</taxon>
        <taxon>Methanobacteriota</taxon>
        <taxon>Stenosarchaea group</taxon>
        <taxon>Halobacteria</taxon>
        <taxon>Halobacteriales</taxon>
        <taxon>Natronomonadaceae</taxon>
        <taxon>Halocatena</taxon>
    </lineage>
</organism>
<dbReference type="Proteomes" id="UP001596417">
    <property type="component" value="Unassembled WGS sequence"/>
</dbReference>
<sequence>MSDGTLATAVEKHPKMTSVLFVLLFLLTQVGTAAATNGGYYGP</sequence>
<keyword evidence="2" id="KW-1185">Reference proteome</keyword>
<dbReference type="GeneID" id="76199035"/>
<dbReference type="InterPro" id="IPR055926">
    <property type="entry name" value="DUF7503"/>
</dbReference>
<evidence type="ECO:0000313" key="2">
    <source>
        <dbReference type="Proteomes" id="UP001596417"/>
    </source>
</evidence>
<dbReference type="EMBL" id="JBHTAX010000001">
    <property type="protein sequence ID" value="MFC7189465.1"/>
    <property type="molecule type" value="Genomic_DNA"/>
</dbReference>
<accession>A0ABD5YSN0</accession>
<dbReference type="RefSeq" id="WP_264383120.1">
    <property type="nucleotide sequence ID" value="NZ_CP109979.1"/>
</dbReference>
<dbReference type="Pfam" id="PF24335">
    <property type="entry name" value="DUF7503"/>
    <property type="match status" value="1"/>
</dbReference>
<gene>
    <name evidence="1" type="ORF">ACFQL7_06115</name>
</gene>